<dbReference type="InterPro" id="IPR018934">
    <property type="entry name" value="RIO_dom"/>
</dbReference>
<keyword evidence="5" id="KW-0418">Kinase</keyword>
<organism evidence="10 11">
    <name type="scientific">Candidatus Iainarchaeum sp</name>
    <dbReference type="NCBI Taxonomy" id="3101447"/>
    <lineage>
        <taxon>Archaea</taxon>
        <taxon>Candidatus Iainarchaeota</taxon>
        <taxon>Candidatus Iainarchaeia</taxon>
        <taxon>Candidatus Iainarchaeales</taxon>
        <taxon>Candidatus Iainarchaeaceae</taxon>
        <taxon>Candidatus Iainarchaeum</taxon>
    </lineage>
</organism>
<evidence type="ECO:0000256" key="1">
    <source>
        <dbReference type="ARBA" id="ARBA00012513"/>
    </source>
</evidence>
<keyword evidence="3" id="KW-0808">Transferase</keyword>
<keyword evidence="4" id="KW-0547">Nucleotide-binding</keyword>
<evidence type="ECO:0000256" key="4">
    <source>
        <dbReference type="ARBA" id="ARBA00022741"/>
    </source>
</evidence>
<evidence type="ECO:0000256" key="8">
    <source>
        <dbReference type="ARBA" id="ARBA00048679"/>
    </source>
</evidence>
<evidence type="ECO:0000256" key="3">
    <source>
        <dbReference type="ARBA" id="ARBA00022679"/>
    </source>
</evidence>
<dbReference type="Proteomes" id="UP000675968">
    <property type="component" value="Unassembled WGS sequence"/>
</dbReference>
<evidence type="ECO:0000256" key="2">
    <source>
        <dbReference type="ARBA" id="ARBA00022527"/>
    </source>
</evidence>
<dbReference type="AlphaFoldDB" id="A0A8T4L4Y9"/>
<name>A0A8T4L4Y9_9ARCH</name>
<protein>
    <recommendedName>
        <fullName evidence="1">non-specific serine/threonine protein kinase</fullName>
        <ecNumber evidence="1">2.7.11.1</ecNumber>
    </recommendedName>
</protein>
<dbReference type="InterPro" id="IPR011009">
    <property type="entry name" value="Kinase-like_dom_sf"/>
</dbReference>
<dbReference type="GO" id="GO:0004674">
    <property type="term" value="F:protein serine/threonine kinase activity"/>
    <property type="evidence" value="ECO:0007669"/>
    <property type="project" value="UniProtKB-KW"/>
</dbReference>
<evidence type="ECO:0000259" key="9">
    <source>
        <dbReference type="Pfam" id="PF01163"/>
    </source>
</evidence>
<reference evidence="10" key="1">
    <citation type="submission" date="2021-03" db="EMBL/GenBank/DDBJ databases">
        <authorList>
            <person name="Jaffe A."/>
        </authorList>
    </citation>
    <scope>NUCLEOTIDE SEQUENCE</scope>
    <source>
        <strain evidence="10">RIFCSPLOWO2_01_FULL_AR10_48_17</strain>
    </source>
</reference>
<dbReference type="EC" id="2.7.11.1" evidence="1"/>
<comment type="catalytic activity">
    <reaction evidence="8">
        <text>L-seryl-[protein] + ATP = O-phospho-L-seryl-[protein] + ADP + H(+)</text>
        <dbReference type="Rhea" id="RHEA:17989"/>
        <dbReference type="Rhea" id="RHEA-COMP:9863"/>
        <dbReference type="Rhea" id="RHEA-COMP:11604"/>
        <dbReference type="ChEBI" id="CHEBI:15378"/>
        <dbReference type="ChEBI" id="CHEBI:29999"/>
        <dbReference type="ChEBI" id="CHEBI:30616"/>
        <dbReference type="ChEBI" id="CHEBI:83421"/>
        <dbReference type="ChEBI" id="CHEBI:456216"/>
        <dbReference type="EC" id="2.7.11.1"/>
    </reaction>
</comment>
<reference evidence="10" key="2">
    <citation type="submission" date="2021-05" db="EMBL/GenBank/DDBJ databases">
        <title>Protein family content uncovers lineage relationships and bacterial pathway maintenance mechanisms in DPANN archaea.</title>
        <authorList>
            <person name="Castelle C.J."/>
            <person name="Meheust R."/>
            <person name="Jaffe A.L."/>
            <person name="Seitz K."/>
            <person name="Gong X."/>
            <person name="Baker B.J."/>
            <person name="Banfield J.F."/>
        </authorList>
    </citation>
    <scope>NUCLEOTIDE SEQUENCE</scope>
    <source>
        <strain evidence="10">RIFCSPLOWO2_01_FULL_AR10_48_17</strain>
    </source>
</reference>
<dbReference type="Gene3D" id="1.10.510.10">
    <property type="entry name" value="Transferase(Phosphotransferase) domain 1"/>
    <property type="match status" value="1"/>
</dbReference>
<keyword evidence="6" id="KW-0067">ATP-binding</keyword>
<evidence type="ECO:0000256" key="6">
    <source>
        <dbReference type="ARBA" id="ARBA00022840"/>
    </source>
</evidence>
<evidence type="ECO:0000313" key="10">
    <source>
        <dbReference type="EMBL" id="MBS3061594.1"/>
    </source>
</evidence>
<evidence type="ECO:0000256" key="7">
    <source>
        <dbReference type="ARBA" id="ARBA00047899"/>
    </source>
</evidence>
<comment type="catalytic activity">
    <reaction evidence="7">
        <text>L-threonyl-[protein] + ATP = O-phospho-L-threonyl-[protein] + ADP + H(+)</text>
        <dbReference type="Rhea" id="RHEA:46608"/>
        <dbReference type="Rhea" id="RHEA-COMP:11060"/>
        <dbReference type="Rhea" id="RHEA-COMP:11605"/>
        <dbReference type="ChEBI" id="CHEBI:15378"/>
        <dbReference type="ChEBI" id="CHEBI:30013"/>
        <dbReference type="ChEBI" id="CHEBI:30616"/>
        <dbReference type="ChEBI" id="CHEBI:61977"/>
        <dbReference type="ChEBI" id="CHEBI:456216"/>
        <dbReference type="EC" id="2.7.11.1"/>
    </reaction>
</comment>
<proteinExistence type="predicted"/>
<gene>
    <name evidence="10" type="ORF">J4215_03360</name>
</gene>
<dbReference type="SUPFAM" id="SSF56112">
    <property type="entry name" value="Protein kinase-like (PK-like)"/>
    <property type="match status" value="1"/>
</dbReference>
<feature type="domain" description="RIO-type" evidence="9">
    <location>
        <begin position="58"/>
        <end position="165"/>
    </location>
</feature>
<dbReference type="EMBL" id="JAGVWC010000010">
    <property type="protein sequence ID" value="MBS3061594.1"/>
    <property type="molecule type" value="Genomic_DNA"/>
</dbReference>
<comment type="caution">
    <text evidence="10">The sequence shown here is derived from an EMBL/GenBank/DDBJ whole genome shotgun (WGS) entry which is preliminary data.</text>
</comment>
<evidence type="ECO:0000313" key="11">
    <source>
        <dbReference type="Proteomes" id="UP000675968"/>
    </source>
</evidence>
<dbReference type="GO" id="GO:0005524">
    <property type="term" value="F:ATP binding"/>
    <property type="evidence" value="ECO:0007669"/>
    <property type="project" value="UniProtKB-KW"/>
</dbReference>
<accession>A0A8T4L4Y9</accession>
<sequence length="191" mass="21796">MPLALRLETYLAKKKLTAVEKISRGFSAEIYLVQTQTGKKRALKIERDDSPRRDFIYKESEYLKMANHVQVGPKLIDADYENRVVLMTFVDGIPFGKWALEKTTTKTKLNRCIQSLLKQADQLDRIGLDHGQLAGKGKNILVTKTGQPVIIDFEKASPVRKPHNRGQIESFLFKNPHSFLVKTVKEKTGRE</sequence>
<evidence type="ECO:0000256" key="5">
    <source>
        <dbReference type="ARBA" id="ARBA00022777"/>
    </source>
</evidence>
<dbReference type="Pfam" id="PF01163">
    <property type="entry name" value="RIO1"/>
    <property type="match status" value="1"/>
</dbReference>
<keyword evidence="2" id="KW-0723">Serine/threonine-protein kinase</keyword>